<reference evidence="4" key="1">
    <citation type="journal article" date="2019" name="Int. J. Syst. Evol. Microbiol.">
        <title>The Global Catalogue of Microorganisms (GCM) 10K type strain sequencing project: providing services to taxonomists for standard genome sequencing and annotation.</title>
        <authorList>
            <consortium name="The Broad Institute Genomics Platform"/>
            <consortium name="The Broad Institute Genome Sequencing Center for Infectious Disease"/>
            <person name="Wu L."/>
            <person name="Ma J."/>
        </authorList>
    </citation>
    <scope>NUCLEOTIDE SEQUENCE [LARGE SCALE GENOMIC DNA]</scope>
    <source>
        <strain evidence="4">CCUG 57401</strain>
    </source>
</reference>
<feature type="compositionally biased region" description="Polar residues" evidence="1">
    <location>
        <begin position="129"/>
        <end position="142"/>
    </location>
</feature>
<evidence type="ECO:0000313" key="4">
    <source>
        <dbReference type="Proteomes" id="UP001596037"/>
    </source>
</evidence>
<keyword evidence="2" id="KW-0732">Signal</keyword>
<evidence type="ECO:0008006" key="5">
    <source>
        <dbReference type="Google" id="ProtNLM"/>
    </source>
</evidence>
<evidence type="ECO:0000256" key="2">
    <source>
        <dbReference type="SAM" id="SignalP"/>
    </source>
</evidence>
<feature type="region of interest" description="Disordered" evidence="1">
    <location>
        <begin position="32"/>
        <end position="142"/>
    </location>
</feature>
<dbReference type="RefSeq" id="WP_376851126.1">
    <property type="nucleotide sequence ID" value="NZ_JBHSMF010000009.1"/>
</dbReference>
<protein>
    <recommendedName>
        <fullName evidence="5">Collagen-like protein</fullName>
    </recommendedName>
</protein>
<proteinExistence type="predicted"/>
<feature type="compositionally biased region" description="Gly residues" evidence="1">
    <location>
        <begin position="98"/>
        <end position="111"/>
    </location>
</feature>
<evidence type="ECO:0000256" key="1">
    <source>
        <dbReference type="SAM" id="MobiDB-lite"/>
    </source>
</evidence>
<feature type="signal peptide" evidence="2">
    <location>
        <begin position="1"/>
        <end position="25"/>
    </location>
</feature>
<accession>A0ABW0NGC9</accession>
<dbReference type="PROSITE" id="PS51257">
    <property type="entry name" value="PROKAR_LIPOPROTEIN"/>
    <property type="match status" value="1"/>
</dbReference>
<dbReference type="Proteomes" id="UP001596037">
    <property type="component" value="Unassembled WGS sequence"/>
</dbReference>
<keyword evidence="4" id="KW-1185">Reference proteome</keyword>
<feature type="chain" id="PRO_5045417644" description="Collagen-like protein" evidence="2">
    <location>
        <begin position="26"/>
        <end position="142"/>
    </location>
</feature>
<name>A0ABW0NGC9_9BURK</name>
<organism evidence="3 4">
    <name type="scientific">Caenimonas terrae</name>
    <dbReference type="NCBI Taxonomy" id="696074"/>
    <lineage>
        <taxon>Bacteria</taxon>
        <taxon>Pseudomonadati</taxon>
        <taxon>Pseudomonadota</taxon>
        <taxon>Betaproteobacteria</taxon>
        <taxon>Burkholderiales</taxon>
        <taxon>Comamonadaceae</taxon>
        <taxon>Caenimonas</taxon>
    </lineage>
</organism>
<gene>
    <name evidence="3" type="ORF">ACFPOE_15970</name>
</gene>
<evidence type="ECO:0000313" key="3">
    <source>
        <dbReference type="EMBL" id="MFC5499045.1"/>
    </source>
</evidence>
<comment type="caution">
    <text evidence="3">The sequence shown here is derived from an EMBL/GenBank/DDBJ whole genome shotgun (WGS) entry which is preliminary data.</text>
</comment>
<sequence length="142" mass="12840">MMADAKAWGLALLAAMALTACGDKAVNGANANAPGSPGTGNATVQAAPVAPDTPTGGSPGLVGTATAGSSGGGAVPGTTGRGTVDPGGRSQPAQPGVGTAGGLGGNSGLGMTGSFPATNSANAGAAPHGSTNSTPSTSVGNR</sequence>
<dbReference type="EMBL" id="JBHSMF010000009">
    <property type="protein sequence ID" value="MFC5499045.1"/>
    <property type="molecule type" value="Genomic_DNA"/>
</dbReference>